<keyword evidence="4" id="KW-0732">Signal</keyword>
<feature type="domain" description="O-methyltransferase C-terminal" evidence="5">
    <location>
        <begin position="282"/>
        <end position="450"/>
    </location>
</feature>
<feature type="domain" description="O-methyltransferase dimerisation" evidence="6">
    <location>
        <begin position="100"/>
        <end position="179"/>
    </location>
</feature>
<sequence>MSSSAALLFLIRHLRRGFAARIAMSATDRAKTLRTLIGMLNDASEVVIKEWEAEERGPINTTPEQTRLASPAMFEARRIISGACGMFLDITQEPTTRLTEVANSFFLSRALHIAAKAKIADVLSNVDENEGLLVDIIAMKVGINAQKLTRVLRTLCTIHIFREVKPYHFAHSPTSRVMIDNEYLRCWLLLHAMEIYSATDKLFDLLFDPVKTNSYNPRESAWQEATGDNLLPYEYLEQHVERPDGSVGPRPQLDIWSHAMVGVGRASAAAMYADYPWEALGCGTLVDVGGGVGGTCLDLSRKFPNLRLVVQDRLETIRKAETIWMHEYPEAIQTGRVRLVAHDFFAPQPIRDADVYFLRYVLHDWPDDECVAILAHLREAMKPDSMVLVADHVIHPTAGSAYLKSAPSPLPPNYGSAHQFENTHDLAMMATHNAMERTPEMLEAVAVRAGLHVIKIWECRGGIGVTELRRDVA</sequence>
<dbReference type="SUPFAM" id="SSF53335">
    <property type="entry name" value="S-adenosyl-L-methionine-dependent methyltransferases"/>
    <property type="match status" value="1"/>
</dbReference>
<evidence type="ECO:0000313" key="8">
    <source>
        <dbReference type="Proteomes" id="UP000076727"/>
    </source>
</evidence>
<dbReference type="Gene3D" id="1.10.10.10">
    <property type="entry name" value="Winged helix-like DNA-binding domain superfamily/Winged helix DNA-binding domain"/>
    <property type="match status" value="1"/>
</dbReference>
<dbReference type="InterPro" id="IPR001077">
    <property type="entry name" value="COMT_C"/>
</dbReference>
<dbReference type="GO" id="GO:0008171">
    <property type="term" value="F:O-methyltransferase activity"/>
    <property type="evidence" value="ECO:0007669"/>
    <property type="project" value="InterPro"/>
</dbReference>
<name>A0A165U1W2_9APHY</name>
<dbReference type="GO" id="GO:0046983">
    <property type="term" value="F:protein dimerization activity"/>
    <property type="evidence" value="ECO:0007669"/>
    <property type="project" value="InterPro"/>
</dbReference>
<dbReference type="Proteomes" id="UP000076727">
    <property type="component" value="Unassembled WGS sequence"/>
</dbReference>
<evidence type="ECO:0000256" key="3">
    <source>
        <dbReference type="ARBA" id="ARBA00022691"/>
    </source>
</evidence>
<accession>A0A165U1W2</accession>
<organism evidence="7 8">
    <name type="scientific">Daedalea quercina L-15889</name>
    <dbReference type="NCBI Taxonomy" id="1314783"/>
    <lineage>
        <taxon>Eukaryota</taxon>
        <taxon>Fungi</taxon>
        <taxon>Dikarya</taxon>
        <taxon>Basidiomycota</taxon>
        <taxon>Agaricomycotina</taxon>
        <taxon>Agaricomycetes</taxon>
        <taxon>Polyporales</taxon>
        <taxon>Fomitopsis</taxon>
    </lineage>
</organism>
<proteinExistence type="predicted"/>
<dbReference type="AlphaFoldDB" id="A0A165U1W2"/>
<evidence type="ECO:0000256" key="2">
    <source>
        <dbReference type="ARBA" id="ARBA00022679"/>
    </source>
</evidence>
<reference evidence="7 8" key="1">
    <citation type="journal article" date="2016" name="Mol. Biol. Evol.">
        <title>Comparative Genomics of Early-Diverging Mushroom-Forming Fungi Provides Insights into the Origins of Lignocellulose Decay Capabilities.</title>
        <authorList>
            <person name="Nagy L.G."/>
            <person name="Riley R."/>
            <person name="Tritt A."/>
            <person name="Adam C."/>
            <person name="Daum C."/>
            <person name="Floudas D."/>
            <person name="Sun H."/>
            <person name="Yadav J.S."/>
            <person name="Pangilinan J."/>
            <person name="Larsson K.H."/>
            <person name="Matsuura K."/>
            <person name="Barry K."/>
            <person name="Labutti K."/>
            <person name="Kuo R."/>
            <person name="Ohm R.A."/>
            <person name="Bhattacharya S.S."/>
            <person name="Shirouzu T."/>
            <person name="Yoshinaga Y."/>
            <person name="Martin F.M."/>
            <person name="Grigoriev I.V."/>
            <person name="Hibbett D.S."/>
        </authorList>
    </citation>
    <scope>NUCLEOTIDE SEQUENCE [LARGE SCALE GENOMIC DNA]</scope>
    <source>
        <strain evidence="7 8">L-15889</strain>
    </source>
</reference>
<dbReference type="PANTHER" id="PTHR43712:SF2">
    <property type="entry name" value="O-METHYLTRANSFERASE CICE"/>
    <property type="match status" value="1"/>
</dbReference>
<keyword evidence="1 7" id="KW-0489">Methyltransferase</keyword>
<dbReference type="Pfam" id="PF08100">
    <property type="entry name" value="Dimerisation"/>
    <property type="match status" value="1"/>
</dbReference>
<dbReference type="PROSITE" id="PS51683">
    <property type="entry name" value="SAM_OMT_II"/>
    <property type="match status" value="1"/>
</dbReference>
<dbReference type="PANTHER" id="PTHR43712">
    <property type="entry name" value="PUTATIVE (AFU_ORTHOLOGUE AFUA_4G14580)-RELATED"/>
    <property type="match status" value="1"/>
</dbReference>
<dbReference type="InterPro" id="IPR036388">
    <property type="entry name" value="WH-like_DNA-bd_sf"/>
</dbReference>
<dbReference type="InterPro" id="IPR016461">
    <property type="entry name" value="COMT-like"/>
</dbReference>
<dbReference type="Pfam" id="PF00891">
    <property type="entry name" value="Methyltransf_2"/>
    <property type="match status" value="1"/>
</dbReference>
<evidence type="ECO:0000256" key="4">
    <source>
        <dbReference type="SAM" id="SignalP"/>
    </source>
</evidence>
<gene>
    <name evidence="7" type="ORF">DAEQUDRAFT_186122</name>
</gene>
<feature type="chain" id="PRO_5007867489" evidence="4">
    <location>
        <begin position="20"/>
        <end position="473"/>
    </location>
</feature>
<dbReference type="OrthoDB" id="1606438at2759"/>
<keyword evidence="8" id="KW-1185">Reference proteome</keyword>
<feature type="signal peptide" evidence="4">
    <location>
        <begin position="1"/>
        <end position="19"/>
    </location>
</feature>
<evidence type="ECO:0000259" key="5">
    <source>
        <dbReference type="Pfam" id="PF00891"/>
    </source>
</evidence>
<dbReference type="InterPro" id="IPR036390">
    <property type="entry name" value="WH_DNA-bd_sf"/>
</dbReference>
<evidence type="ECO:0000313" key="7">
    <source>
        <dbReference type="EMBL" id="KZT74274.1"/>
    </source>
</evidence>
<dbReference type="EMBL" id="KV429033">
    <property type="protein sequence ID" value="KZT74274.1"/>
    <property type="molecule type" value="Genomic_DNA"/>
</dbReference>
<dbReference type="STRING" id="1314783.A0A165U1W2"/>
<dbReference type="Gene3D" id="3.40.50.150">
    <property type="entry name" value="Vaccinia Virus protein VP39"/>
    <property type="match status" value="1"/>
</dbReference>
<evidence type="ECO:0000256" key="1">
    <source>
        <dbReference type="ARBA" id="ARBA00022603"/>
    </source>
</evidence>
<protein>
    <submittedName>
        <fullName evidence="7">S-adenosyl-L-methionine-dependent methyltransferase</fullName>
    </submittedName>
</protein>
<dbReference type="InterPro" id="IPR012967">
    <property type="entry name" value="COMT_dimerisation"/>
</dbReference>
<evidence type="ECO:0000259" key="6">
    <source>
        <dbReference type="Pfam" id="PF08100"/>
    </source>
</evidence>
<keyword evidence="2 7" id="KW-0808">Transferase</keyword>
<dbReference type="InterPro" id="IPR029063">
    <property type="entry name" value="SAM-dependent_MTases_sf"/>
</dbReference>
<dbReference type="GO" id="GO:0032259">
    <property type="term" value="P:methylation"/>
    <property type="evidence" value="ECO:0007669"/>
    <property type="project" value="UniProtKB-KW"/>
</dbReference>
<dbReference type="SUPFAM" id="SSF46785">
    <property type="entry name" value="Winged helix' DNA-binding domain"/>
    <property type="match status" value="1"/>
</dbReference>
<keyword evidence="3" id="KW-0949">S-adenosyl-L-methionine</keyword>